<protein>
    <recommendedName>
        <fullName evidence="5">Coenzyme F420-reducing hydrogenase, beta subunit</fullName>
    </recommendedName>
</protein>
<evidence type="ECO:0000259" key="2">
    <source>
        <dbReference type="Pfam" id="PF04432"/>
    </source>
</evidence>
<dbReference type="InterPro" id="IPR007516">
    <property type="entry name" value="Co_F420_Hydgase/DH_bsu_N"/>
</dbReference>
<evidence type="ECO:0000259" key="1">
    <source>
        <dbReference type="Pfam" id="PF04422"/>
    </source>
</evidence>
<dbReference type="Pfam" id="PF04432">
    <property type="entry name" value="FrhB_FdhB_C"/>
    <property type="match status" value="1"/>
</dbReference>
<feature type="domain" description="Coenzyme F420 hydrogenase/dehydrogenase beta subunit N-terminal" evidence="1">
    <location>
        <begin position="13"/>
        <end position="81"/>
    </location>
</feature>
<gene>
    <name evidence="3" type="ORF">DWV78_16080</name>
</gene>
<dbReference type="Proteomes" id="UP000286581">
    <property type="component" value="Unassembled WGS sequence"/>
</dbReference>
<evidence type="ECO:0000313" key="4">
    <source>
        <dbReference type="Proteomes" id="UP000286581"/>
    </source>
</evidence>
<comment type="caution">
    <text evidence="3">The sequence shown here is derived from an EMBL/GenBank/DDBJ whole genome shotgun (WGS) entry which is preliminary data.</text>
</comment>
<evidence type="ECO:0000313" key="3">
    <source>
        <dbReference type="EMBL" id="RGW33872.1"/>
    </source>
</evidence>
<dbReference type="EMBL" id="QSAE01000111">
    <property type="protein sequence ID" value="RGW33872.1"/>
    <property type="molecule type" value="Genomic_DNA"/>
</dbReference>
<organism evidence="3 4">
    <name type="scientific">Agathobacter rectalis</name>
    <dbReference type="NCBI Taxonomy" id="39491"/>
    <lineage>
        <taxon>Bacteria</taxon>
        <taxon>Bacillati</taxon>
        <taxon>Bacillota</taxon>
        <taxon>Clostridia</taxon>
        <taxon>Lachnospirales</taxon>
        <taxon>Lachnospiraceae</taxon>
        <taxon>Agathobacter</taxon>
    </lineage>
</organism>
<proteinExistence type="predicted"/>
<feature type="domain" description="Coenzyme F420 hydrogenase/dehydrogenase beta subunit C-terminal" evidence="2">
    <location>
        <begin position="99"/>
        <end position="267"/>
    </location>
</feature>
<dbReference type="Pfam" id="PF04422">
    <property type="entry name" value="FrhB_FdhB_N"/>
    <property type="match status" value="1"/>
</dbReference>
<dbReference type="AlphaFoldDB" id="A0A413B6F8"/>
<dbReference type="PANTHER" id="PTHR43193">
    <property type="match status" value="1"/>
</dbReference>
<evidence type="ECO:0008006" key="5">
    <source>
        <dbReference type="Google" id="ProtNLM"/>
    </source>
</evidence>
<reference evidence="3 4" key="1">
    <citation type="submission" date="2018-08" db="EMBL/GenBank/DDBJ databases">
        <title>A genome reference for cultivated species of the human gut microbiota.</title>
        <authorList>
            <person name="Zou Y."/>
            <person name="Xue W."/>
            <person name="Luo G."/>
        </authorList>
    </citation>
    <scope>NUCLEOTIDE SEQUENCE [LARGE SCALE GENOMIC DNA]</scope>
    <source>
        <strain evidence="3 4">AF12-8</strain>
    </source>
</reference>
<dbReference type="InterPro" id="IPR007525">
    <property type="entry name" value="FrhB_FdhB_C"/>
</dbReference>
<dbReference type="PANTHER" id="PTHR43193:SF2">
    <property type="entry name" value="POLYFERREDOXIN PROTEIN FWDF"/>
    <property type="match status" value="1"/>
</dbReference>
<accession>A0A413B6F8</accession>
<dbReference type="InterPro" id="IPR052977">
    <property type="entry name" value="Polyferredoxin-like_ET"/>
</dbReference>
<sequence length="328" mass="37382">MADMIEKYDRPYTYAVWSKDKEIRFCSTSGGAFTEFAKGIIEKQGVVVGAAYNDDNMVEHIMVNNVDDLEKIRQSKYISSSIGDVYLKVKEKLNDGVLVGFCGSPCQIAGLKSFLKKDYDNLITMDFICRGMNSPKALKSWLSEIEQLEGKKIARVWFKYKEGGWKSSPTRTRLDFDDGSYVVKDGEDNLFMKGYLTSNFYIRPSCGNCKFKGIPRKSDITFADFWGIDEILDDDKGTSMLLINTNNGNKLFQSIKESLYVNEKDFDSVIKGNPMLLSSANVPLRGRDFLKDLDNMSFSECFKKYSKESSIKKICKKIKMKIKYIVKS</sequence>
<name>A0A413B6F8_9FIRM</name>